<dbReference type="EMBL" id="BSKO01000002">
    <property type="protein sequence ID" value="GLO68409.1"/>
    <property type="molecule type" value="Genomic_DNA"/>
</dbReference>
<reference evidence="1 2" key="1">
    <citation type="submission" date="2023-02" db="EMBL/GenBank/DDBJ databases">
        <title>Oceanobacillus kimchii IFOP_LL358 isolated form Alexandrium catenella lab strain.</title>
        <authorList>
            <person name="Gajardo G."/>
            <person name="Ueki S."/>
            <person name="Maruyama F."/>
        </authorList>
    </citation>
    <scope>NUCLEOTIDE SEQUENCE [LARGE SCALE GENOMIC DNA]</scope>
    <source>
        <strain evidence="1 2">IFOP_LL358</strain>
    </source>
</reference>
<organism evidence="1 2">
    <name type="scientific">Oceanobacillus kimchii</name>
    <dbReference type="NCBI Taxonomy" id="746691"/>
    <lineage>
        <taxon>Bacteria</taxon>
        <taxon>Bacillati</taxon>
        <taxon>Bacillota</taxon>
        <taxon>Bacilli</taxon>
        <taxon>Bacillales</taxon>
        <taxon>Bacillaceae</taxon>
        <taxon>Oceanobacillus</taxon>
    </lineage>
</organism>
<sequence length="74" mass="8999">MQSKFVKIDRGEFEIFEAGNGEPLCFTNLYSEFNERGYYFTDMFVDHFKVLLINLKETGNSHWFIFYRYFIVMN</sequence>
<name>A0ABQ5TNM8_9BACI</name>
<comment type="caution">
    <text evidence="1">The sequence shown here is derived from an EMBL/GenBank/DDBJ whole genome shotgun (WGS) entry which is preliminary data.</text>
</comment>
<protein>
    <submittedName>
        <fullName evidence="1">Uncharacterized protein</fullName>
    </submittedName>
</protein>
<keyword evidence="2" id="KW-1185">Reference proteome</keyword>
<evidence type="ECO:0000313" key="2">
    <source>
        <dbReference type="Proteomes" id="UP001275436"/>
    </source>
</evidence>
<gene>
    <name evidence="1" type="ORF">MACH08_41930</name>
</gene>
<evidence type="ECO:0000313" key="1">
    <source>
        <dbReference type="EMBL" id="GLO68409.1"/>
    </source>
</evidence>
<dbReference type="Proteomes" id="UP001275436">
    <property type="component" value="Unassembled WGS sequence"/>
</dbReference>
<proteinExistence type="predicted"/>
<accession>A0ABQ5TNM8</accession>